<dbReference type="VEuPathDB" id="GiardiaDB:SS50377_23964"/>
<proteinExistence type="predicted"/>
<accession>V6LEI8</accession>
<name>V6LEI8_9EUKA</name>
<evidence type="ECO:0000313" key="2">
    <source>
        <dbReference type="EMBL" id="KAH0574028.1"/>
    </source>
</evidence>
<reference evidence="2" key="2">
    <citation type="submission" date="2020-12" db="EMBL/GenBank/DDBJ databases">
        <title>New Spironucleus salmonicida genome in near-complete chromosomes.</title>
        <authorList>
            <person name="Xu F."/>
            <person name="Kurt Z."/>
            <person name="Jimenez-Gonzalez A."/>
            <person name="Astvaldsson A."/>
            <person name="Andersson J.O."/>
            <person name="Svard S.G."/>
        </authorList>
    </citation>
    <scope>NUCLEOTIDE SEQUENCE</scope>
    <source>
        <strain evidence="2">ATCC 50377</strain>
    </source>
</reference>
<evidence type="ECO:0000313" key="1">
    <source>
        <dbReference type="EMBL" id="EST42930.1"/>
    </source>
</evidence>
<gene>
    <name evidence="1" type="ORF">SS50377_17462</name>
    <name evidence="2" type="ORF">SS50377_23964</name>
</gene>
<keyword evidence="3" id="KW-1185">Reference proteome</keyword>
<dbReference type="EMBL" id="KI546151">
    <property type="protein sequence ID" value="EST42930.1"/>
    <property type="molecule type" value="Genomic_DNA"/>
</dbReference>
<sequence length="220" mass="24589">MSNNVLIELDQIPISYFYTQPNFDHFKPQFTQFKNFVTTKKHLTNPPLAQLAPVLEQLVKALPEAPQRTLLANALIYAQKVTILRENSPEIQLSTPKIYGEDQFLDDLLIDRFGRSNSNPSTPTPMATKKAVQHQKTPFAPSPNEAQISPIGPSLAAVKNCKNCKNGFANASQMPARALCKAPQQQKSIEELMRWQARMQIVNSLLLVAVLVVLVADRLL</sequence>
<evidence type="ECO:0000313" key="3">
    <source>
        <dbReference type="Proteomes" id="UP000018208"/>
    </source>
</evidence>
<reference evidence="1 2" key="1">
    <citation type="journal article" date="2014" name="PLoS Genet.">
        <title>The Genome of Spironucleus salmonicida Highlights a Fish Pathogen Adapted to Fluctuating Environments.</title>
        <authorList>
            <person name="Xu F."/>
            <person name="Jerlstrom-Hultqvist J."/>
            <person name="Einarsson E."/>
            <person name="Astvaldsson A."/>
            <person name="Svard S.G."/>
            <person name="Andersson J.O."/>
        </authorList>
    </citation>
    <scope>NUCLEOTIDE SEQUENCE</scope>
    <source>
        <strain evidence="2">ATCC 50377</strain>
    </source>
</reference>
<organism evidence="1">
    <name type="scientific">Spironucleus salmonicida</name>
    <dbReference type="NCBI Taxonomy" id="348837"/>
    <lineage>
        <taxon>Eukaryota</taxon>
        <taxon>Metamonada</taxon>
        <taxon>Diplomonadida</taxon>
        <taxon>Hexamitidae</taxon>
        <taxon>Hexamitinae</taxon>
        <taxon>Spironucleus</taxon>
    </lineage>
</organism>
<dbReference type="AlphaFoldDB" id="V6LEI8"/>
<dbReference type="EMBL" id="AUWU02000004">
    <property type="protein sequence ID" value="KAH0574028.1"/>
    <property type="molecule type" value="Genomic_DNA"/>
</dbReference>
<protein>
    <submittedName>
        <fullName evidence="1">Uncharacterized protein</fullName>
    </submittedName>
</protein>
<dbReference type="Proteomes" id="UP000018208">
    <property type="component" value="Unassembled WGS sequence"/>
</dbReference>